<dbReference type="KEGG" id="buz:AYM40_08470"/>
<dbReference type="Gene3D" id="3.40.50.1820">
    <property type="entry name" value="alpha/beta hydrolase"/>
    <property type="match status" value="1"/>
</dbReference>
<organism evidence="3 4">
    <name type="scientific">Paraburkholderia phytofirmans OLGA172</name>
    <dbReference type="NCBI Taxonomy" id="1417228"/>
    <lineage>
        <taxon>Bacteria</taxon>
        <taxon>Pseudomonadati</taxon>
        <taxon>Pseudomonadota</taxon>
        <taxon>Betaproteobacteria</taxon>
        <taxon>Burkholderiales</taxon>
        <taxon>Burkholderiaceae</taxon>
        <taxon>Paraburkholderia</taxon>
    </lineage>
</organism>
<dbReference type="GO" id="GO:0016020">
    <property type="term" value="C:membrane"/>
    <property type="evidence" value="ECO:0007669"/>
    <property type="project" value="TreeGrafter"/>
</dbReference>
<dbReference type="Pfam" id="PF00561">
    <property type="entry name" value="Abhydrolase_1"/>
    <property type="match status" value="1"/>
</dbReference>
<evidence type="ECO:0000313" key="3">
    <source>
        <dbReference type="EMBL" id="ANB72388.1"/>
    </source>
</evidence>
<name>A0A160FK71_9BURK</name>
<dbReference type="InterPro" id="IPR000073">
    <property type="entry name" value="AB_hydrolase_1"/>
</dbReference>
<dbReference type="OrthoDB" id="9780765at2"/>
<evidence type="ECO:0000259" key="2">
    <source>
        <dbReference type="Pfam" id="PF00561"/>
    </source>
</evidence>
<dbReference type="PANTHER" id="PTHR43798">
    <property type="entry name" value="MONOACYLGLYCEROL LIPASE"/>
    <property type="match status" value="1"/>
</dbReference>
<dbReference type="PRINTS" id="PR00111">
    <property type="entry name" value="ABHYDROLASE"/>
</dbReference>
<dbReference type="RefSeq" id="WP_063495824.1">
    <property type="nucleotide sequence ID" value="NZ_CP014578.1"/>
</dbReference>
<proteinExistence type="predicted"/>
<feature type="domain" description="AB hydrolase-1" evidence="2">
    <location>
        <begin position="17"/>
        <end position="239"/>
    </location>
</feature>
<gene>
    <name evidence="3" type="ORF">AYM40_08470</name>
</gene>
<keyword evidence="4" id="KW-1185">Reference proteome</keyword>
<dbReference type="EMBL" id="CP014578">
    <property type="protein sequence ID" value="ANB72388.1"/>
    <property type="molecule type" value="Genomic_DNA"/>
</dbReference>
<sequence>MSVVTSASKTSRTPLSLVFVHGFLDNRTVWSPLIEQLESTSYVHYTLDLRGAGSLREDGGPYTLAQAAADVQRLIEKHQMERVVLVGHSMGGQIAELAAMKFPERVAALVLLTPVSLAGSQLPPEAVSFLRTSGGNSAAQREIRRHFSRNLPEQEIERLVREEVLMGVAAVEGYFDAFSGGDSAGNAPCSYAGPVLIAGAQEDPVVPIEAVAEMAHTRFPNARLVRIEQSGHWPHLEQPGDTAAAIEGFLSECALPVPQADSLDSVRLQ</sequence>
<dbReference type="Proteomes" id="UP000076852">
    <property type="component" value="Chromosome 1"/>
</dbReference>
<dbReference type="AlphaFoldDB" id="A0A160FK71"/>
<evidence type="ECO:0000256" key="1">
    <source>
        <dbReference type="ARBA" id="ARBA00022801"/>
    </source>
</evidence>
<dbReference type="InterPro" id="IPR029058">
    <property type="entry name" value="AB_hydrolase_fold"/>
</dbReference>
<keyword evidence="1" id="KW-0378">Hydrolase</keyword>
<reference evidence="3 4" key="1">
    <citation type="journal article" date="2016" name="Gene">
        <title>PacBio SMRT assembly of a complex multi-replicon genome reveals chlorocatechol degradative operon in a region of genome plasticity.</title>
        <authorList>
            <person name="Ricker N."/>
            <person name="Shen S.Y."/>
            <person name="Goordial J."/>
            <person name="Jin S."/>
            <person name="Fulthorpe R.R."/>
        </authorList>
    </citation>
    <scope>NUCLEOTIDE SEQUENCE [LARGE SCALE GENOMIC DNA]</scope>
    <source>
        <strain evidence="3 4">OLGA172</strain>
    </source>
</reference>
<dbReference type="PANTHER" id="PTHR43798:SF31">
    <property type="entry name" value="AB HYDROLASE SUPERFAMILY PROTEIN YCLE"/>
    <property type="match status" value="1"/>
</dbReference>
<evidence type="ECO:0000313" key="4">
    <source>
        <dbReference type="Proteomes" id="UP000076852"/>
    </source>
</evidence>
<accession>A0A160FK71</accession>
<dbReference type="SUPFAM" id="SSF53474">
    <property type="entry name" value="alpha/beta-Hydrolases"/>
    <property type="match status" value="1"/>
</dbReference>
<dbReference type="InterPro" id="IPR050266">
    <property type="entry name" value="AB_hydrolase_sf"/>
</dbReference>
<dbReference type="STRING" id="1804984.AYM40_08470"/>
<dbReference type="GO" id="GO:0016787">
    <property type="term" value="F:hydrolase activity"/>
    <property type="evidence" value="ECO:0007669"/>
    <property type="project" value="UniProtKB-KW"/>
</dbReference>
<protein>
    <recommendedName>
        <fullName evidence="2">AB hydrolase-1 domain-containing protein</fullName>
    </recommendedName>
</protein>